<keyword evidence="2" id="KW-1185">Reference proteome</keyword>
<accession>A0AAV7JSZ0</accession>
<organism evidence="1 2">
    <name type="scientific">Oopsacas minuta</name>
    <dbReference type="NCBI Taxonomy" id="111878"/>
    <lineage>
        <taxon>Eukaryota</taxon>
        <taxon>Metazoa</taxon>
        <taxon>Porifera</taxon>
        <taxon>Hexactinellida</taxon>
        <taxon>Hexasterophora</taxon>
        <taxon>Lyssacinosida</taxon>
        <taxon>Leucopsacidae</taxon>
        <taxon>Oopsacas</taxon>
    </lineage>
</organism>
<sequence length="562" mass="65552">MQRIKAIKANFRSVLKDLEAPSASSADVITNLKAVYDEVKASDSERKQILEQTFRDIIRDEVVSSKGKLEDTDIDLLLYLIDISIEALRVNITPNSTPFTLISDLFDCLTIDKCEHIFTYIEYNTEVWMEAHMYNLAKIYLLRICNEFLRRLSRSQNTILCGRIQLFLARLFPMSEKSALNLNNQFNLANITTFGLEDSETDFSKEIAESDSSQANKVDVKLYENLWSMQNYFRDPNQCYDTEKWRQMLSHSDIVLNAFKTIRLDDEIARGYRGTNYVDENDMETSSSEENEAKYFTKFLTNPKLLELQLRDSLFRRHILLQYLILFQYLECSTKSKPTQHVMKKDQTAWVKDTKSKVYSLLCETPPNGDQFSDYCSKLLKREELWIDWKNEGCPPIPNGGEKGEGEKESIPVRKELKRKRKLGDVYRHSKEKRIEIGSEELSRLWNLNSDNMKACQGEDRKFIPELQEYFSEAIEQLDPENMIESEYKLINSSNWSWRALRLLSRKCPYFFQGTNALTKPIGEYLEGIIRQLSRDIDDVDSVGIKAHSPTIPEMDIKTYDK</sequence>
<dbReference type="PANTHER" id="PTHR13265:SF0">
    <property type="entry name" value="HPR1"/>
    <property type="match status" value="1"/>
</dbReference>
<reference evidence="1 2" key="1">
    <citation type="journal article" date="2023" name="BMC Biol.">
        <title>The compact genome of the sponge Oopsacas minuta (Hexactinellida) is lacking key metazoan core genes.</title>
        <authorList>
            <person name="Santini S."/>
            <person name="Schenkelaars Q."/>
            <person name="Jourda C."/>
            <person name="Duchesne M."/>
            <person name="Belahbib H."/>
            <person name="Rocher C."/>
            <person name="Selva M."/>
            <person name="Riesgo A."/>
            <person name="Vervoort M."/>
            <person name="Leys S.P."/>
            <person name="Kodjabachian L."/>
            <person name="Le Bivic A."/>
            <person name="Borchiellini C."/>
            <person name="Claverie J.M."/>
            <person name="Renard E."/>
        </authorList>
    </citation>
    <scope>NUCLEOTIDE SEQUENCE [LARGE SCALE GENOMIC DNA]</scope>
    <source>
        <strain evidence="1">SPO-2</strain>
    </source>
</reference>
<dbReference type="PANTHER" id="PTHR13265">
    <property type="entry name" value="THO COMPLEX SUBUNIT 1"/>
    <property type="match status" value="1"/>
</dbReference>
<dbReference type="InterPro" id="IPR021861">
    <property type="entry name" value="THO_THOC1"/>
</dbReference>
<name>A0AAV7JSZ0_9METZ</name>
<evidence type="ECO:0000313" key="1">
    <source>
        <dbReference type="EMBL" id="KAI6652041.1"/>
    </source>
</evidence>
<evidence type="ECO:0000313" key="2">
    <source>
        <dbReference type="Proteomes" id="UP001165289"/>
    </source>
</evidence>
<dbReference type="AlphaFoldDB" id="A0AAV7JSZ0"/>
<protein>
    <submittedName>
        <fullName evidence="1">THO complex subunit 1</fullName>
    </submittedName>
</protein>
<dbReference type="Pfam" id="PF11957">
    <property type="entry name" value="efThoc1"/>
    <property type="match status" value="1"/>
</dbReference>
<gene>
    <name evidence="1" type="ORF">LOD99_4586</name>
</gene>
<dbReference type="GO" id="GO:0006406">
    <property type="term" value="P:mRNA export from nucleus"/>
    <property type="evidence" value="ECO:0007669"/>
    <property type="project" value="TreeGrafter"/>
</dbReference>
<dbReference type="Proteomes" id="UP001165289">
    <property type="component" value="Unassembled WGS sequence"/>
</dbReference>
<dbReference type="EMBL" id="JAKMXF010000300">
    <property type="protein sequence ID" value="KAI6652041.1"/>
    <property type="molecule type" value="Genomic_DNA"/>
</dbReference>
<comment type="caution">
    <text evidence="1">The sequence shown here is derived from an EMBL/GenBank/DDBJ whole genome shotgun (WGS) entry which is preliminary data.</text>
</comment>
<proteinExistence type="predicted"/>
<dbReference type="GO" id="GO:0000445">
    <property type="term" value="C:THO complex part of transcription export complex"/>
    <property type="evidence" value="ECO:0007669"/>
    <property type="project" value="TreeGrafter"/>
</dbReference>